<evidence type="ECO:0000313" key="2">
    <source>
        <dbReference type="Proteomes" id="UP000063699"/>
    </source>
</evidence>
<gene>
    <name evidence="1" type="ORF">AOZ06_07490</name>
</gene>
<dbReference type="KEGG" id="kphy:AOZ06_07490"/>
<reference evidence="1 2" key="1">
    <citation type="submission" date="2015-07" db="EMBL/GenBank/DDBJ databases">
        <title>Genome sequencing of Kibdelosporangium phytohabitans.</title>
        <authorList>
            <person name="Qin S."/>
            <person name="Xing K."/>
        </authorList>
    </citation>
    <scope>NUCLEOTIDE SEQUENCE [LARGE SCALE GENOMIC DNA]</scope>
    <source>
        <strain evidence="1 2">KLBMP1111</strain>
    </source>
</reference>
<evidence type="ECO:0000313" key="1">
    <source>
        <dbReference type="EMBL" id="ALG06788.1"/>
    </source>
</evidence>
<keyword evidence="2" id="KW-1185">Reference proteome</keyword>
<accession>A0A0N9HV38</accession>
<organism evidence="1 2">
    <name type="scientific">Kibdelosporangium phytohabitans</name>
    <dbReference type="NCBI Taxonomy" id="860235"/>
    <lineage>
        <taxon>Bacteria</taxon>
        <taxon>Bacillati</taxon>
        <taxon>Actinomycetota</taxon>
        <taxon>Actinomycetes</taxon>
        <taxon>Pseudonocardiales</taxon>
        <taxon>Pseudonocardiaceae</taxon>
        <taxon>Kibdelosporangium</taxon>
    </lineage>
</organism>
<dbReference type="STRING" id="860235.AOZ06_07490"/>
<protein>
    <submittedName>
        <fullName evidence="1">Uncharacterized protein</fullName>
    </submittedName>
</protein>
<proteinExistence type="predicted"/>
<dbReference type="AlphaFoldDB" id="A0A0N9HV38"/>
<sequence>MLLFGHTHTTRPSNWIDTFSRSFFRRGVDWQRRVRRQVGTDHSTTPEEPTMVIWHATQQPASRTTEQQLGQLAARWTRLFRRAPRSARGPRPSARGSE</sequence>
<dbReference type="Proteomes" id="UP000063699">
    <property type="component" value="Chromosome"/>
</dbReference>
<name>A0A0N9HV38_9PSEU</name>
<dbReference type="EMBL" id="CP012752">
    <property type="protein sequence ID" value="ALG06788.1"/>
    <property type="molecule type" value="Genomic_DNA"/>
</dbReference>